<keyword evidence="4 6" id="KW-0472">Membrane</keyword>
<dbReference type="InterPro" id="IPR006603">
    <property type="entry name" value="PQ-loop_rpt"/>
</dbReference>
<keyword evidence="2 6" id="KW-0812">Transmembrane</keyword>
<dbReference type="InterPro" id="IPR051415">
    <property type="entry name" value="LAAT-1"/>
</dbReference>
<evidence type="ECO:0000256" key="5">
    <source>
        <dbReference type="SAM" id="MobiDB-lite"/>
    </source>
</evidence>
<organism evidence="7 8">
    <name type="scientific">Venturia effusa</name>
    <dbReference type="NCBI Taxonomy" id="50376"/>
    <lineage>
        <taxon>Eukaryota</taxon>
        <taxon>Fungi</taxon>
        <taxon>Dikarya</taxon>
        <taxon>Ascomycota</taxon>
        <taxon>Pezizomycotina</taxon>
        <taxon>Dothideomycetes</taxon>
        <taxon>Pleosporomycetidae</taxon>
        <taxon>Venturiales</taxon>
        <taxon>Venturiaceae</taxon>
        <taxon>Venturia</taxon>
    </lineage>
</organism>
<sequence>MTAPVTALPAFAAGQLEADARRGDGLRSHWNICWCVQIIPQIYKNWRRHSTEGVPGWMVFSWAVAMVPFGAYCTIQNLNTAIKVQPQLFCSLCLICWGQTLYYAKRYKPWQAALTILGTAASFASIQLILVFTLRIPYAKDISWPITTLGVLGAILINLGLVAPYIDAYKRDWRIIGVSFRFLSIDFSGAVFSLLSLCFQDTLDKEAAGSYITVMVLETGICIIQCSWVVRKWGVLKEARREGKSFDEFVGGEDGDVEKGEVVAKRSGSSRDWTLAGFFKAVNRRHGEEDAEGEDNGRGGSARVDLERGFKHAISISASSSDETLVPQEPQRPQSIHMSVEKDAEEDKSASGVEDARSEEGSKSEEECKSEEHTKSEGEIQQK</sequence>
<keyword evidence="3 6" id="KW-1133">Transmembrane helix</keyword>
<dbReference type="PANTHER" id="PTHR16201:SF37">
    <property type="entry name" value="PQ-LOOP REPEAT-CONTAINING PROTEIN"/>
    <property type="match status" value="1"/>
</dbReference>
<feature type="transmembrane region" description="Helical" evidence="6">
    <location>
        <begin position="178"/>
        <end position="197"/>
    </location>
</feature>
<feature type="transmembrane region" description="Helical" evidence="6">
    <location>
        <begin position="116"/>
        <end position="136"/>
    </location>
</feature>
<evidence type="ECO:0008006" key="9">
    <source>
        <dbReference type="Google" id="ProtNLM"/>
    </source>
</evidence>
<dbReference type="Proteomes" id="UP000316270">
    <property type="component" value="Chromosome 3"/>
</dbReference>
<evidence type="ECO:0000256" key="1">
    <source>
        <dbReference type="ARBA" id="ARBA00004141"/>
    </source>
</evidence>
<dbReference type="Gene3D" id="1.20.1280.290">
    <property type="match status" value="1"/>
</dbReference>
<evidence type="ECO:0000256" key="6">
    <source>
        <dbReference type="SAM" id="Phobius"/>
    </source>
</evidence>
<protein>
    <recommendedName>
        <fullName evidence="9">PQ loop repeat protein</fullName>
    </recommendedName>
</protein>
<proteinExistence type="predicted"/>
<dbReference type="AlphaFoldDB" id="A0A517L126"/>
<name>A0A517L126_9PEZI</name>
<feature type="transmembrane region" description="Helical" evidence="6">
    <location>
        <begin position="54"/>
        <end position="72"/>
    </location>
</feature>
<evidence type="ECO:0000313" key="8">
    <source>
        <dbReference type="Proteomes" id="UP000316270"/>
    </source>
</evidence>
<dbReference type="Pfam" id="PF04193">
    <property type="entry name" value="PQ-loop"/>
    <property type="match status" value="1"/>
</dbReference>
<feature type="compositionally biased region" description="Basic and acidic residues" evidence="5">
    <location>
        <begin position="339"/>
        <end position="383"/>
    </location>
</feature>
<evidence type="ECO:0000256" key="2">
    <source>
        <dbReference type="ARBA" id="ARBA00022692"/>
    </source>
</evidence>
<keyword evidence="8" id="KW-1185">Reference proteome</keyword>
<reference evidence="7 8" key="1">
    <citation type="submission" date="2019-07" db="EMBL/GenBank/DDBJ databases">
        <title>Finished genome of Venturia effusa.</title>
        <authorList>
            <person name="Young C.A."/>
            <person name="Cox M.P."/>
            <person name="Ganley A.R.D."/>
            <person name="David W.J."/>
        </authorList>
    </citation>
    <scope>NUCLEOTIDE SEQUENCE [LARGE SCALE GENOMIC DNA]</scope>
    <source>
        <strain evidence="8">albino</strain>
    </source>
</reference>
<dbReference type="OrthoDB" id="407617at2759"/>
<evidence type="ECO:0000256" key="3">
    <source>
        <dbReference type="ARBA" id="ARBA00022989"/>
    </source>
</evidence>
<dbReference type="EMBL" id="CP042187">
    <property type="protein sequence ID" value="QDS69332.1"/>
    <property type="molecule type" value="Genomic_DNA"/>
</dbReference>
<feature type="region of interest" description="Disordered" evidence="5">
    <location>
        <begin position="316"/>
        <end position="383"/>
    </location>
</feature>
<gene>
    <name evidence="7" type="ORF">FKW77_003490</name>
</gene>
<accession>A0A517L126</accession>
<feature type="transmembrane region" description="Helical" evidence="6">
    <location>
        <begin position="209"/>
        <end position="230"/>
    </location>
</feature>
<feature type="transmembrane region" description="Helical" evidence="6">
    <location>
        <begin position="142"/>
        <end position="166"/>
    </location>
</feature>
<comment type="subcellular location">
    <subcellularLocation>
        <location evidence="1">Membrane</location>
        <topology evidence="1">Multi-pass membrane protein</topology>
    </subcellularLocation>
</comment>
<evidence type="ECO:0000256" key="4">
    <source>
        <dbReference type="ARBA" id="ARBA00023136"/>
    </source>
</evidence>
<dbReference type="PANTHER" id="PTHR16201">
    <property type="entry name" value="SEVEN TRANSMEMBRANE PROTEIN 1-RELATED"/>
    <property type="match status" value="1"/>
</dbReference>
<evidence type="ECO:0000313" key="7">
    <source>
        <dbReference type="EMBL" id="QDS69332.1"/>
    </source>
</evidence>
<dbReference type="GO" id="GO:0016020">
    <property type="term" value="C:membrane"/>
    <property type="evidence" value="ECO:0007669"/>
    <property type="project" value="UniProtKB-SubCell"/>
</dbReference>
<dbReference type="SMART" id="SM00679">
    <property type="entry name" value="CTNS"/>
    <property type="match status" value="1"/>
</dbReference>